<dbReference type="RefSeq" id="WP_151069745.1">
    <property type="nucleotide sequence ID" value="NZ_CP032518.1"/>
</dbReference>
<evidence type="ECO:0000313" key="2">
    <source>
        <dbReference type="EMBL" id="QEZ43614.1"/>
    </source>
</evidence>
<name>A0A5P3VB71_9BURK</name>
<dbReference type="InterPro" id="IPR000182">
    <property type="entry name" value="GNAT_dom"/>
</dbReference>
<dbReference type="GO" id="GO:0016747">
    <property type="term" value="F:acyltransferase activity, transferring groups other than amino-acyl groups"/>
    <property type="evidence" value="ECO:0007669"/>
    <property type="project" value="InterPro"/>
</dbReference>
<dbReference type="Pfam" id="PF18014">
    <property type="entry name" value="Acetyltransf_18"/>
    <property type="match status" value="1"/>
</dbReference>
<organism evidence="2 3">
    <name type="scientific">Cupriavidus oxalaticus</name>
    <dbReference type="NCBI Taxonomy" id="96344"/>
    <lineage>
        <taxon>Bacteria</taxon>
        <taxon>Pseudomonadati</taxon>
        <taxon>Pseudomonadota</taxon>
        <taxon>Betaproteobacteria</taxon>
        <taxon>Burkholderiales</taxon>
        <taxon>Burkholderiaceae</taxon>
        <taxon>Cupriavidus</taxon>
    </lineage>
</organism>
<protein>
    <submittedName>
        <fullName evidence="2">GNAT family N-acetyltransferase</fullName>
    </submittedName>
</protein>
<dbReference type="EMBL" id="CP032518">
    <property type="protein sequence ID" value="QEZ43614.1"/>
    <property type="molecule type" value="Genomic_DNA"/>
</dbReference>
<dbReference type="Gene3D" id="3.40.630.30">
    <property type="match status" value="1"/>
</dbReference>
<dbReference type="Pfam" id="PF00583">
    <property type="entry name" value="Acetyltransf_1"/>
    <property type="match status" value="1"/>
</dbReference>
<gene>
    <name evidence="2" type="ORF">D2917_04755</name>
</gene>
<dbReference type="PROSITE" id="PS51186">
    <property type="entry name" value="GNAT"/>
    <property type="match status" value="1"/>
</dbReference>
<dbReference type="PANTHER" id="PTHR47237">
    <property type="entry name" value="SLL0310 PROTEIN"/>
    <property type="match status" value="1"/>
</dbReference>
<proteinExistence type="predicted"/>
<dbReference type="SUPFAM" id="SSF55729">
    <property type="entry name" value="Acyl-CoA N-acyltransferases (Nat)"/>
    <property type="match status" value="1"/>
</dbReference>
<dbReference type="AlphaFoldDB" id="A0A5P3VB71"/>
<dbReference type="InterPro" id="IPR052729">
    <property type="entry name" value="Acyl/Acetyltrans_Enzymes"/>
</dbReference>
<dbReference type="Proteomes" id="UP000325743">
    <property type="component" value="Chromosome 1"/>
</dbReference>
<dbReference type="CDD" id="cd04301">
    <property type="entry name" value="NAT_SF"/>
    <property type="match status" value="1"/>
</dbReference>
<evidence type="ECO:0000313" key="3">
    <source>
        <dbReference type="Proteomes" id="UP000325743"/>
    </source>
</evidence>
<dbReference type="InterPro" id="IPR041496">
    <property type="entry name" value="YitH/HolE_GNAT"/>
</dbReference>
<keyword evidence="2" id="KW-0808">Transferase</keyword>
<sequence length="295" mass="32108">MSDDLVIRNMTRAELDQLVGWAASEGWNPGLHDAALFWAADPDAFIAAELDGELIGGGAITSYHGEFGFMGFFIVRPEFRGRGLGNTLWHARRDRLLGRLRPGAAIGLDGVFAMQDYYARGGFVFSHRNLRFRAEVPLDQPPYSQSQPPRTDDAIVPLDAVPFDDVLAYDRTCFPAAREAFLRAWVRQADALALGCLRQGQLAGFGVVRRCGEGCKIGPLFADDADAADALYARLAAFASGGPLFLDVPENHPAAMALAHRHGMAEVFGCARMYLGPPPGLVHKRIFGITTFELG</sequence>
<dbReference type="PANTHER" id="PTHR47237:SF1">
    <property type="entry name" value="SLL0310 PROTEIN"/>
    <property type="match status" value="1"/>
</dbReference>
<dbReference type="InterPro" id="IPR016181">
    <property type="entry name" value="Acyl_CoA_acyltransferase"/>
</dbReference>
<evidence type="ECO:0000259" key="1">
    <source>
        <dbReference type="PROSITE" id="PS51186"/>
    </source>
</evidence>
<dbReference type="Gene3D" id="3.40.630.90">
    <property type="match status" value="1"/>
</dbReference>
<feature type="domain" description="N-acetyltransferase" evidence="1">
    <location>
        <begin position="5"/>
        <end position="139"/>
    </location>
</feature>
<reference evidence="2 3" key="1">
    <citation type="submission" date="2018-09" db="EMBL/GenBank/DDBJ databases">
        <title>Complete genome sequence of Cupriavidus oxalaticus T2, a bacterium capable of phenol tolerance and degradation.</title>
        <authorList>
            <person name="Yan J."/>
        </authorList>
    </citation>
    <scope>NUCLEOTIDE SEQUENCE [LARGE SCALE GENOMIC DNA]</scope>
    <source>
        <strain evidence="2 3">T2</strain>
    </source>
</reference>
<accession>A0A5P3VB71</accession>